<sequence>MTDNDRFDDAVEQAWGRFRTRLAGRIVALWGSDGIEIGVHTATGPAPCVRISTSDDNRVCVAVAGGETFIRPVGRAEELAHHVVTVLREGHGVPHPTFLHDDDTVAYGVLRDQVADTLARMMGRPVPTDADGDFVVVVESQVVFVVVDRTASKVQLWAPLLHEITGRANAADQLVELNRHWPHIKIVLVEDRLVATADVVTEPFVPRHLIGLLNTLRVFLCTVDERFAQRFDGVRYSGDTESDVDNEESLFDEPN</sequence>
<evidence type="ECO:0000313" key="2">
    <source>
        <dbReference type="EMBL" id="MEE2031577.1"/>
    </source>
</evidence>
<proteinExistence type="predicted"/>
<protein>
    <recommendedName>
        <fullName evidence="1">TY-Chap central domain-containing protein</fullName>
    </recommendedName>
</protein>
<comment type="caution">
    <text evidence="2">The sequence shown here is derived from an EMBL/GenBank/DDBJ whole genome shotgun (WGS) entry which is preliminary data.</text>
</comment>
<evidence type="ECO:0000313" key="3">
    <source>
        <dbReference type="Proteomes" id="UP001331936"/>
    </source>
</evidence>
<keyword evidence="3" id="KW-1185">Reference proteome</keyword>
<dbReference type="RefSeq" id="WP_330151014.1">
    <property type="nucleotide sequence ID" value="NZ_JAUZMZ010000019.1"/>
</dbReference>
<dbReference type="InterPro" id="IPR054343">
    <property type="entry name" value="TY-Chap_M"/>
</dbReference>
<dbReference type="Pfam" id="PF22551">
    <property type="entry name" value="TY-Chap1"/>
    <property type="match status" value="1"/>
</dbReference>
<gene>
    <name evidence="2" type="ORF">Q8814_05515</name>
</gene>
<feature type="domain" description="TY-Chap central" evidence="1">
    <location>
        <begin position="110"/>
        <end position="237"/>
    </location>
</feature>
<dbReference type="EMBL" id="JAUZMZ010000019">
    <property type="protein sequence ID" value="MEE2031577.1"/>
    <property type="molecule type" value="Genomic_DNA"/>
</dbReference>
<reference evidence="2 3" key="1">
    <citation type="submission" date="2023-08" db="EMBL/GenBank/DDBJ databases">
        <authorList>
            <person name="Girao M."/>
            <person name="Carvalho M.F."/>
        </authorList>
    </citation>
    <scope>NUCLEOTIDE SEQUENCE [LARGE SCALE GENOMIC DNA]</scope>
    <source>
        <strain evidence="2 3">CC-R104</strain>
    </source>
</reference>
<organism evidence="2 3">
    <name type="scientific">Rhodococcus chondri</name>
    <dbReference type="NCBI Taxonomy" id="3065941"/>
    <lineage>
        <taxon>Bacteria</taxon>
        <taxon>Bacillati</taxon>
        <taxon>Actinomycetota</taxon>
        <taxon>Actinomycetes</taxon>
        <taxon>Mycobacteriales</taxon>
        <taxon>Nocardiaceae</taxon>
        <taxon>Rhodococcus</taxon>
    </lineage>
</organism>
<dbReference type="Proteomes" id="UP001331936">
    <property type="component" value="Unassembled WGS sequence"/>
</dbReference>
<accession>A0ABU7JNG1</accession>
<name>A0ABU7JNG1_9NOCA</name>
<evidence type="ECO:0000259" key="1">
    <source>
        <dbReference type="Pfam" id="PF22551"/>
    </source>
</evidence>